<feature type="compositionally biased region" description="Polar residues" evidence="1">
    <location>
        <begin position="23"/>
        <end position="36"/>
    </location>
</feature>
<reference evidence="2" key="1">
    <citation type="journal article" date="2020" name="Stud. Mycol.">
        <title>101 Dothideomycetes genomes: a test case for predicting lifestyles and emergence of pathogens.</title>
        <authorList>
            <person name="Haridas S."/>
            <person name="Albert R."/>
            <person name="Binder M."/>
            <person name="Bloem J."/>
            <person name="Labutti K."/>
            <person name="Salamov A."/>
            <person name="Andreopoulos B."/>
            <person name="Baker S."/>
            <person name="Barry K."/>
            <person name="Bills G."/>
            <person name="Bluhm B."/>
            <person name="Cannon C."/>
            <person name="Castanera R."/>
            <person name="Culley D."/>
            <person name="Daum C."/>
            <person name="Ezra D."/>
            <person name="Gonzalez J."/>
            <person name="Henrissat B."/>
            <person name="Kuo A."/>
            <person name="Liang C."/>
            <person name="Lipzen A."/>
            <person name="Lutzoni F."/>
            <person name="Magnuson J."/>
            <person name="Mondo S."/>
            <person name="Nolan M."/>
            <person name="Ohm R."/>
            <person name="Pangilinan J."/>
            <person name="Park H.-J."/>
            <person name="Ramirez L."/>
            <person name="Alfaro M."/>
            <person name="Sun H."/>
            <person name="Tritt A."/>
            <person name="Yoshinaga Y."/>
            <person name="Zwiers L.-H."/>
            <person name="Turgeon B."/>
            <person name="Goodwin S."/>
            <person name="Spatafora J."/>
            <person name="Crous P."/>
            <person name="Grigoriev I."/>
        </authorList>
    </citation>
    <scope>NUCLEOTIDE SEQUENCE</scope>
    <source>
        <strain evidence="2">CBS 119687</strain>
    </source>
</reference>
<feature type="compositionally biased region" description="Basic residues" evidence="1">
    <location>
        <begin position="403"/>
        <end position="413"/>
    </location>
</feature>
<feature type="region of interest" description="Disordered" evidence="1">
    <location>
        <begin position="244"/>
        <end position="271"/>
    </location>
</feature>
<name>A0A6A6AWQ3_9PLEO</name>
<dbReference type="RefSeq" id="XP_033529338.1">
    <property type="nucleotide sequence ID" value="XM_033666403.1"/>
</dbReference>
<evidence type="ECO:0000313" key="3">
    <source>
        <dbReference type="Proteomes" id="UP000799771"/>
    </source>
</evidence>
<feature type="region of interest" description="Disordered" evidence="1">
    <location>
        <begin position="16"/>
        <end position="36"/>
    </location>
</feature>
<organism evidence="2 3">
    <name type="scientific">Dothidotthia symphoricarpi CBS 119687</name>
    <dbReference type="NCBI Taxonomy" id="1392245"/>
    <lineage>
        <taxon>Eukaryota</taxon>
        <taxon>Fungi</taxon>
        <taxon>Dikarya</taxon>
        <taxon>Ascomycota</taxon>
        <taxon>Pezizomycotina</taxon>
        <taxon>Dothideomycetes</taxon>
        <taxon>Pleosporomycetidae</taxon>
        <taxon>Pleosporales</taxon>
        <taxon>Dothidotthiaceae</taxon>
        <taxon>Dothidotthia</taxon>
    </lineage>
</organism>
<accession>A0A6A6AWQ3</accession>
<dbReference type="Proteomes" id="UP000799771">
    <property type="component" value="Unassembled WGS sequence"/>
</dbReference>
<dbReference type="AlphaFoldDB" id="A0A6A6AWQ3"/>
<sequence>MSKLADYLIRAPTHWPPQRTRQRSSAKTASGGQGATGLSATVSRLARCPLCAQRRNFGLGMWVANRDDLPAYESFLGLSWNMTMDESRGGCSWNDMAIELLWTRTEDNPAMVACCATLEPRCRLQRRYCGAELPQAQTSGWWLVTSDWQNRLEMGQGRKAFARGYRNRNSCQSPYQGDHHDGDICLPLARVEGTRRQRTLGYWVTRAESLKQRMRDQTRGFWDETTTCELLFWKLRPHATNKQAHTCDDQRRQRRRAEMGVQHPSTGGSWVGATMSRRRLRRDSRQGCTPSLIWGRACPRDRSSIPLAGRSGLAPAITSLRRSHQCEVEEECEDECDKAATSSRQPIKGCAPEHGRTLRGLHVAATQLCETSPSAHLQIWLLPTPGYWFEGQPSPRDRSVNDHRKKQRVASLE</sequence>
<protein>
    <submittedName>
        <fullName evidence="2">Uncharacterized protein</fullName>
    </submittedName>
</protein>
<proteinExistence type="predicted"/>
<evidence type="ECO:0000256" key="1">
    <source>
        <dbReference type="SAM" id="MobiDB-lite"/>
    </source>
</evidence>
<evidence type="ECO:0000313" key="2">
    <source>
        <dbReference type="EMBL" id="KAF2134951.1"/>
    </source>
</evidence>
<feature type="region of interest" description="Disordered" evidence="1">
    <location>
        <begin position="391"/>
        <end position="413"/>
    </location>
</feature>
<dbReference type="EMBL" id="ML977497">
    <property type="protein sequence ID" value="KAF2134951.1"/>
    <property type="molecule type" value="Genomic_DNA"/>
</dbReference>
<gene>
    <name evidence="2" type="ORF">P153DRAFT_352856</name>
</gene>
<dbReference type="GeneID" id="54406835"/>
<keyword evidence="3" id="KW-1185">Reference proteome</keyword>